<comment type="caution">
    <text evidence="1">The sequence shown here is derived from an EMBL/GenBank/DDBJ whole genome shotgun (WGS) entry which is preliminary data.</text>
</comment>
<keyword evidence="2" id="KW-1185">Reference proteome</keyword>
<organism evidence="1 2">
    <name type="scientific">Corchorus olitorius</name>
    <dbReference type="NCBI Taxonomy" id="93759"/>
    <lineage>
        <taxon>Eukaryota</taxon>
        <taxon>Viridiplantae</taxon>
        <taxon>Streptophyta</taxon>
        <taxon>Embryophyta</taxon>
        <taxon>Tracheophyta</taxon>
        <taxon>Spermatophyta</taxon>
        <taxon>Magnoliopsida</taxon>
        <taxon>eudicotyledons</taxon>
        <taxon>Gunneridae</taxon>
        <taxon>Pentapetalae</taxon>
        <taxon>rosids</taxon>
        <taxon>malvids</taxon>
        <taxon>Malvales</taxon>
        <taxon>Malvaceae</taxon>
        <taxon>Grewioideae</taxon>
        <taxon>Apeibeae</taxon>
        <taxon>Corchorus</taxon>
    </lineage>
</organism>
<dbReference type="EMBL" id="AWUE01023238">
    <property type="protein sequence ID" value="OMO54514.1"/>
    <property type="molecule type" value="Genomic_DNA"/>
</dbReference>
<reference evidence="2" key="1">
    <citation type="submission" date="2013-09" db="EMBL/GenBank/DDBJ databases">
        <title>Corchorus olitorius genome sequencing.</title>
        <authorList>
            <person name="Alam M."/>
            <person name="Haque M.S."/>
            <person name="Islam M.S."/>
            <person name="Emdad E.M."/>
            <person name="Islam M.M."/>
            <person name="Ahmed B."/>
            <person name="Halim A."/>
            <person name="Hossen Q.M.M."/>
            <person name="Hossain M.Z."/>
            <person name="Ahmed R."/>
            <person name="Khan M.M."/>
            <person name="Islam R."/>
            <person name="Rashid M.M."/>
            <person name="Khan S.A."/>
            <person name="Rahman M.S."/>
            <person name="Alam M."/>
            <person name="Yahiya A.S."/>
            <person name="Khan M.S."/>
            <person name="Azam M.S."/>
            <person name="Haque T."/>
            <person name="Lashkar M.Z.H."/>
            <person name="Akhand A.I."/>
            <person name="Morshed G."/>
            <person name="Roy S."/>
            <person name="Uddin K.S."/>
            <person name="Rabeya T."/>
            <person name="Hossain A.S."/>
            <person name="Chowdhury A."/>
            <person name="Snigdha A.R."/>
            <person name="Mortoza M.S."/>
            <person name="Matin S.A."/>
            <person name="Hoque S.M.E."/>
            <person name="Islam M.K."/>
            <person name="Roy D.K."/>
            <person name="Haider R."/>
            <person name="Moosa M.M."/>
            <person name="Elias S.M."/>
            <person name="Hasan A.M."/>
            <person name="Jahan S."/>
            <person name="Shafiuddin M."/>
            <person name="Mahmood N."/>
            <person name="Shommy N.S."/>
        </authorList>
    </citation>
    <scope>NUCLEOTIDE SEQUENCE [LARGE SCALE GENOMIC DNA]</scope>
    <source>
        <strain evidence="2">cv. O-4</strain>
    </source>
</reference>
<protein>
    <submittedName>
        <fullName evidence="1">Dynein heavy chain</fullName>
    </submittedName>
</protein>
<accession>A0A1R3G8U9</accession>
<sequence>MTEGLTWQGTNLATEYFAVSSRILSLSFAPFLLNFGRKSSSSCLDDSKGLSSRVRVQVNDHFEYVAQMKGHFHCRKFLFLTINVLLSWKFKIQDLFANPFAIGLQELRDN</sequence>
<proteinExistence type="predicted"/>
<evidence type="ECO:0000313" key="2">
    <source>
        <dbReference type="Proteomes" id="UP000187203"/>
    </source>
</evidence>
<evidence type="ECO:0000313" key="1">
    <source>
        <dbReference type="EMBL" id="OMO54514.1"/>
    </source>
</evidence>
<name>A0A1R3G8U9_9ROSI</name>
<gene>
    <name evidence="1" type="ORF">COLO4_36448</name>
</gene>
<dbReference type="Proteomes" id="UP000187203">
    <property type="component" value="Unassembled WGS sequence"/>
</dbReference>
<dbReference type="AlphaFoldDB" id="A0A1R3G8U9"/>